<evidence type="ECO:0000256" key="2">
    <source>
        <dbReference type="ARBA" id="ARBA00004613"/>
    </source>
</evidence>
<dbReference type="UniPathway" id="UPA00696"/>
<dbReference type="EMBL" id="JH921428">
    <property type="protein sequence ID" value="EKD21096.1"/>
    <property type="molecule type" value="Genomic_DNA"/>
</dbReference>
<dbReference type="HOGENOM" id="CLU_004542_2_1_1"/>
<evidence type="ECO:0000256" key="8">
    <source>
        <dbReference type="ARBA" id="ARBA00022801"/>
    </source>
</evidence>
<comment type="catalytic activity">
    <reaction evidence="1 14">
        <text>Hydrolysis of terminal, non-reducing beta-D-glucosyl residues with release of beta-D-glucose.</text>
        <dbReference type="EC" id="3.2.1.21"/>
    </reaction>
</comment>
<sequence length="811" mass="88278">MTRHLVVICSSTSSGESSTEKQYHGPRSGFNQLGVQNEWIHGACSCEDNQMKNSLSCVLTAAFLLRQAAAGWTNASEVPYYGLSPPVYPTPQGPGTSSPAWASAYQKARIFVSQLTLEEKVNMTLGHPGMCVGNSGAVPRLGFNGLCFEDAPSGIRGPDFVSAFPAGMHLAQTWDKSYMRAFGKAVGEEYQGKGVNVALGPVGGSMGRVTRAGRNWEGPGPDPYLAGVQMEEIVLGMQGEGVIACSKHFLLNEQEYRRLPSALGESVSSNVDDRTIHELYLWPFMNALKAGTGAIMCSYQRANNSYACQNSKLLNGLLKTELGFEGFVVSDWQAQQSGISTANAGLDIVMPDSGWWGKNLTQAVTNGSITIDRLDDMVTRTLAAWYLLDQNTALPQAQIYSPTVQHPILDVRGDHDKLIREVGAAGHVLVKNVNNTLPLKSPRYVSIFGYDGELKPVPWSTPTRYGGGYDVNFGWETFNGTLIVGGGSGSNTPPYVISPFKAIQDRVIADRGMLRWDFYSQNPVPEANTEVVLVFINAYASEQFDRLSLSDEFSDNLVLNVAAKHPNTIVVLHSAGPRVVDAWIEHENITAVIFAGLPGQESGNGLVDVLYGDVNPSGRLIHTIAKKDEDYGSVLNSTVDGFSAFPQSNFTEGVYIDYRAFDRDGVEPRFEFGYGLSYTSFFYSALSSSQTDAHTREYPSSNVSIVQGGHPELWDVLFNVTASITNTGKVAGAEVAQLYLGIPTAPVRQLRSFEKVFLEPNATKEVVFGLTRRDLSVWDVVAQRWKLQSAAYNVSVGASSRDLRLNATLHV</sequence>
<proteinExistence type="inferred from homology"/>
<keyword evidence="9" id="KW-0136">Cellulose degradation</keyword>
<comment type="subcellular location">
    <subcellularLocation>
        <location evidence="2">Secreted</location>
    </subcellularLocation>
</comment>
<evidence type="ECO:0000256" key="13">
    <source>
        <dbReference type="ARBA" id="ARBA00023326"/>
    </source>
</evidence>
<dbReference type="SMART" id="SM01217">
    <property type="entry name" value="Fn3_like"/>
    <property type="match status" value="1"/>
</dbReference>
<dbReference type="InterPro" id="IPR001764">
    <property type="entry name" value="Glyco_hydro_3_N"/>
</dbReference>
<name>K1X7Q7_MARBU</name>
<evidence type="ECO:0000256" key="11">
    <source>
        <dbReference type="ARBA" id="ARBA00023277"/>
    </source>
</evidence>
<dbReference type="Proteomes" id="UP000006753">
    <property type="component" value="Unassembled WGS sequence"/>
</dbReference>
<dbReference type="InterPro" id="IPR050288">
    <property type="entry name" value="Cellulose_deg_GH3"/>
</dbReference>
<dbReference type="GO" id="GO:0030245">
    <property type="term" value="P:cellulose catabolic process"/>
    <property type="evidence" value="ECO:0007669"/>
    <property type="project" value="UniProtKB-UniPathway"/>
</dbReference>
<dbReference type="InterPro" id="IPR026891">
    <property type="entry name" value="Fn3-like"/>
</dbReference>
<dbReference type="InterPro" id="IPR019800">
    <property type="entry name" value="Glyco_hydro_3_AS"/>
</dbReference>
<dbReference type="Pfam" id="PF00933">
    <property type="entry name" value="Glyco_hydro_3"/>
    <property type="match status" value="1"/>
</dbReference>
<evidence type="ECO:0000256" key="4">
    <source>
        <dbReference type="ARBA" id="ARBA00005336"/>
    </source>
</evidence>
<keyword evidence="6" id="KW-0964">Secreted</keyword>
<comment type="pathway">
    <text evidence="3 14">Glycan metabolism; cellulose degradation.</text>
</comment>
<evidence type="ECO:0000256" key="1">
    <source>
        <dbReference type="ARBA" id="ARBA00000448"/>
    </source>
</evidence>
<dbReference type="GO" id="GO:0008422">
    <property type="term" value="F:beta-glucosidase activity"/>
    <property type="evidence" value="ECO:0007669"/>
    <property type="project" value="UniProtKB-EC"/>
</dbReference>
<evidence type="ECO:0000256" key="5">
    <source>
        <dbReference type="ARBA" id="ARBA00012744"/>
    </source>
</evidence>
<evidence type="ECO:0000256" key="10">
    <source>
        <dbReference type="ARBA" id="ARBA00023180"/>
    </source>
</evidence>
<protein>
    <recommendedName>
        <fullName evidence="5 14">beta-glucosidase</fullName>
        <ecNumber evidence="5 14">3.2.1.21</ecNumber>
    </recommendedName>
</protein>
<dbReference type="KEGG" id="mbe:MBM_00209"/>
<dbReference type="PROSITE" id="PS00775">
    <property type="entry name" value="GLYCOSYL_HYDROL_F3"/>
    <property type="match status" value="1"/>
</dbReference>
<dbReference type="InParanoid" id="K1X7Q7"/>
<evidence type="ECO:0000256" key="14">
    <source>
        <dbReference type="RuleBase" id="RU361161"/>
    </source>
</evidence>
<dbReference type="OrthoDB" id="416222at2759"/>
<dbReference type="PANTHER" id="PTHR42715:SF5">
    <property type="entry name" value="BETA-GLUCOSIDASE M-RELATED"/>
    <property type="match status" value="1"/>
</dbReference>
<dbReference type="SUPFAM" id="SSF52279">
    <property type="entry name" value="Beta-D-glucan exohydrolase, C-terminal domain"/>
    <property type="match status" value="1"/>
</dbReference>
<keyword evidence="12 14" id="KW-0326">Glycosidase</keyword>
<dbReference type="OMA" id="PIVQGGH"/>
<dbReference type="GeneID" id="18756144"/>
<dbReference type="Gene3D" id="3.40.50.1700">
    <property type="entry name" value="Glycoside hydrolase family 3 C-terminal domain"/>
    <property type="match status" value="1"/>
</dbReference>
<dbReference type="InterPro" id="IPR013783">
    <property type="entry name" value="Ig-like_fold"/>
</dbReference>
<dbReference type="AlphaFoldDB" id="K1X7Q7"/>
<dbReference type="eggNOG" id="ENOG502QR4D">
    <property type="taxonomic scope" value="Eukaryota"/>
</dbReference>
<feature type="domain" description="Fibronectin type III-like" evidence="15">
    <location>
        <begin position="734"/>
        <end position="800"/>
    </location>
</feature>
<evidence type="ECO:0000256" key="9">
    <source>
        <dbReference type="ARBA" id="ARBA00023001"/>
    </source>
</evidence>
<dbReference type="InterPro" id="IPR036962">
    <property type="entry name" value="Glyco_hydro_3_N_sf"/>
</dbReference>
<evidence type="ECO:0000256" key="12">
    <source>
        <dbReference type="ARBA" id="ARBA00023295"/>
    </source>
</evidence>
<evidence type="ECO:0000313" key="16">
    <source>
        <dbReference type="EMBL" id="EKD21096.1"/>
    </source>
</evidence>
<dbReference type="InterPro" id="IPR036881">
    <property type="entry name" value="Glyco_hydro_3_C_sf"/>
</dbReference>
<dbReference type="InterPro" id="IPR002772">
    <property type="entry name" value="Glyco_hydro_3_C"/>
</dbReference>
<accession>K1X7Q7</accession>
<keyword evidence="17" id="KW-1185">Reference proteome</keyword>
<dbReference type="PANTHER" id="PTHR42715">
    <property type="entry name" value="BETA-GLUCOSIDASE"/>
    <property type="match status" value="1"/>
</dbReference>
<keyword evidence="10" id="KW-0325">Glycoprotein</keyword>
<comment type="similarity">
    <text evidence="4 14">Belongs to the glycosyl hydrolase 3 family.</text>
</comment>
<dbReference type="FunFam" id="2.60.40.10:FF:000757">
    <property type="entry name" value="Beta-glucosidase G"/>
    <property type="match status" value="1"/>
</dbReference>
<evidence type="ECO:0000256" key="6">
    <source>
        <dbReference type="ARBA" id="ARBA00022525"/>
    </source>
</evidence>
<evidence type="ECO:0000259" key="15">
    <source>
        <dbReference type="SMART" id="SM01217"/>
    </source>
</evidence>
<dbReference type="Pfam" id="PF01915">
    <property type="entry name" value="Glyco_hydro_3_C"/>
    <property type="match status" value="1"/>
</dbReference>
<dbReference type="EC" id="3.2.1.21" evidence="5 14"/>
<evidence type="ECO:0000256" key="7">
    <source>
        <dbReference type="ARBA" id="ARBA00022729"/>
    </source>
</evidence>
<evidence type="ECO:0000256" key="3">
    <source>
        <dbReference type="ARBA" id="ARBA00004987"/>
    </source>
</evidence>
<dbReference type="Gene3D" id="2.60.40.10">
    <property type="entry name" value="Immunoglobulins"/>
    <property type="match status" value="1"/>
</dbReference>
<gene>
    <name evidence="16" type="ORF">MBM_00209</name>
</gene>
<reference evidence="16 17" key="1">
    <citation type="journal article" date="2012" name="BMC Genomics">
        <title>Sequencing the genome of Marssonina brunnea reveals fungus-poplar co-evolution.</title>
        <authorList>
            <person name="Zhu S."/>
            <person name="Cao Y.-Z."/>
            <person name="Jiang C."/>
            <person name="Tan B.-Y."/>
            <person name="Wang Z."/>
            <person name="Feng S."/>
            <person name="Zhang L."/>
            <person name="Su X.-H."/>
            <person name="Brejova B."/>
            <person name="Vinar T."/>
            <person name="Xu M."/>
            <person name="Wang M.-X."/>
            <person name="Zhang S.-G."/>
            <person name="Huang M.-R."/>
            <person name="Wu R."/>
            <person name="Zhou Y."/>
        </authorList>
    </citation>
    <scope>NUCLEOTIDE SEQUENCE [LARGE SCALE GENOMIC DNA]</scope>
    <source>
        <strain evidence="16 17">MB_m1</strain>
    </source>
</reference>
<dbReference type="STRING" id="1072389.K1X7Q7"/>
<dbReference type="SUPFAM" id="SSF51445">
    <property type="entry name" value="(Trans)glycosidases"/>
    <property type="match status" value="1"/>
</dbReference>
<dbReference type="PRINTS" id="PR00133">
    <property type="entry name" value="GLHYDRLASE3"/>
</dbReference>
<dbReference type="InterPro" id="IPR017853">
    <property type="entry name" value="GH"/>
</dbReference>
<keyword evidence="7" id="KW-0732">Signal</keyword>
<organism evidence="16 17">
    <name type="scientific">Marssonina brunnea f. sp. multigermtubi (strain MB_m1)</name>
    <name type="common">Marssonina leaf spot fungus</name>
    <dbReference type="NCBI Taxonomy" id="1072389"/>
    <lineage>
        <taxon>Eukaryota</taxon>
        <taxon>Fungi</taxon>
        <taxon>Dikarya</taxon>
        <taxon>Ascomycota</taxon>
        <taxon>Pezizomycotina</taxon>
        <taxon>Leotiomycetes</taxon>
        <taxon>Helotiales</taxon>
        <taxon>Drepanopezizaceae</taxon>
        <taxon>Drepanopeziza</taxon>
    </lineage>
</organism>
<dbReference type="FunFam" id="3.20.20.300:FF:000002">
    <property type="entry name" value="Probable beta-glucosidase"/>
    <property type="match status" value="1"/>
</dbReference>
<dbReference type="GO" id="GO:0005576">
    <property type="term" value="C:extracellular region"/>
    <property type="evidence" value="ECO:0007669"/>
    <property type="project" value="UniProtKB-SubCell"/>
</dbReference>
<keyword evidence="8 14" id="KW-0378">Hydrolase</keyword>
<dbReference type="Gene3D" id="3.20.20.300">
    <property type="entry name" value="Glycoside hydrolase, family 3, N-terminal domain"/>
    <property type="match status" value="1"/>
</dbReference>
<evidence type="ECO:0000313" key="17">
    <source>
        <dbReference type="Proteomes" id="UP000006753"/>
    </source>
</evidence>
<dbReference type="Pfam" id="PF14310">
    <property type="entry name" value="Fn3-like"/>
    <property type="match status" value="1"/>
</dbReference>
<keyword evidence="13 14" id="KW-0624">Polysaccharide degradation</keyword>
<keyword evidence="11 14" id="KW-0119">Carbohydrate metabolism</keyword>